<dbReference type="OrthoDB" id="7847449at2"/>
<evidence type="ECO:0000313" key="2">
    <source>
        <dbReference type="EMBL" id="SHH38590.1"/>
    </source>
</evidence>
<organism evidence="2 3">
    <name type="scientific">Cognatiyoonia sediminum</name>
    <dbReference type="NCBI Taxonomy" id="1508389"/>
    <lineage>
        <taxon>Bacteria</taxon>
        <taxon>Pseudomonadati</taxon>
        <taxon>Pseudomonadota</taxon>
        <taxon>Alphaproteobacteria</taxon>
        <taxon>Rhodobacterales</taxon>
        <taxon>Paracoccaceae</taxon>
        <taxon>Cognatiyoonia</taxon>
    </lineage>
</organism>
<keyword evidence="1" id="KW-0472">Membrane</keyword>
<feature type="transmembrane region" description="Helical" evidence="1">
    <location>
        <begin position="12"/>
        <end position="32"/>
    </location>
</feature>
<dbReference type="STRING" id="1508389.SAMN05444003_3002"/>
<accession>A0A1M5SJL9</accession>
<name>A0A1M5SJL9_9RHOB</name>
<keyword evidence="3" id="KW-1185">Reference proteome</keyword>
<dbReference type="RefSeq" id="WP_072902443.1">
    <property type="nucleotide sequence ID" value="NZ_FQXB01000006.1"/>
</dbReference>
<sequence length="160" mass="17743">MIARTLSILSTPYALIGLVGLLLAAVALSVGWQGVVLSPNIQFAWQSVTGVGLLSTMIYQWYLLRKRWIGDMTRRDVVIHRWAGVAAVILFGLHAARLGHTWMMAITVLFILIGITGILNKEVMRYKTRGAYLTWFSIHIGLSVAIAPLIAVHVWVALSY</sequence>
<keyword evidence="1" id="KW-1133">Transmembrane helix</keyword>
<dbReference type="AlphaFoldDB" id="A0A1M5SJL9"/>
<feature type="transmembrane region" description="Helical" evidence="1">
    <location>
        <begin position="132"/>
        <end position="158"/>
    </location>
</feature>
<protein>
    <submittedName>
        <fullName evidence="2">Uncharacterized protein</fullName>
    </submittedName>
</protein>
<dbReference type="Proteomes" id="UP000184074">
    <property type="component" value="Unassembled WGS sequence"/>
</dbReference>
<keyword evidence="1" id="KW-0812">Transmembrane</keyword>
<feature type="transmembrane region" description="Helical" evidence="1">
    <location>
        <begin position="102"/>
        <end position="120"/>
    </location>
</feature>
<dbReference type="EMBL" id="FQXB01000006">
    <property type="protein sequence ID" value="SHH38590.1"/>
    <property type="molecule type" value="Genomic_DNA"/>
</dbReference>
<evidence type="ECO:0000313" key="3">
    <source>
        <dbReference type="Proteomes" id="UP000184074"/>
    </source>
</evidence>
<reference evidence="2 3" key="1">
    <citation type="submission" date="2016-11" db="EMBL/GenBank/DDBJ databases">
        <authorList>
            <person name="Jaros S."/>
            <person name="Januszkiewicz K."/>
            <person name="Wedrychowicz H."/>
        </authorList>
    </citation>
    <scope>NUCLEOTIDE SEQUENCE [LARGE SCALE GENOMIC DNA]</scope>
    <source>
        <strain evidence="2 3">DSM 28715</strain>
    </source>
</reference>
<feature type="transmembrane region" description="Helical" evidence="1">
    <location>
        <begin position="44"/>
        <end position="64"/>
    </location>
</feature>
<proteinExistence type="predicted"/>
<feature type="transmembrane region" description="Helical" evidence="1">
    <location>
        <begin position="76"/>
        <end position="96"/>
    </location>
</feature>
<evidence type="ECO:0000256" key="1">
    <source>
        <dbReference type="SAM" id="Phobius"/>
    </source>
</evidence>
<gene>
    <name evidence="2" type="ORF">SAMN05444003_3002</name>
</gene>